<comment type="caution">
    <text evidence="8">The sequence shown here is derived from an EMBL/GenBank/DDBJ whole genome shotgun (WGS) entry which is preliminary data.</text>
</comment>
<evidence type="ECO:0000256" key="1">
    <source>
        <dbReference type="ARBA" id="ARBA00006620"/>
    </source>
</evidence>
<dbReference type="InterPro" id="IPR012933">
    <property type="entry name" value="HicA_mRNA_interferase"/>
</dbReference>
<keyword evidence="4" id="KW-0255">Endonuclease</keyword>
<keyword evidence="2" id="KW-1277">Toxin-antitoxin system</keyword>
<keyword evidence="7" id="KW-0346">Stress response</keyword>
<dbReference type="Proteomes" id="UP000177418">
    <property type="component" value="Unassembled WGS sequence"/>
</dbReference>
<proteinExistence type="inferred from homology"/>
<gene>
    <name evidence="8" type="ORF">A3H78_02890</name>
</gene>
<dbReference type="GO" id="GO:0004519">
    <property type="term" value="F:endonuclease activity"/>
    <property type="evidence" value="ECO:0007669"/>
    <property type="project" value="UniProtKB-KW"/>
</dbReference>
<keyword evidence="6" id="KW-0694">RNA-binding</keyword>
<evidence type="ECO:0000256" key="2">
    <source>
        <dbReference type="ARBA" id="ARBA00022649"/>
    </source>
</evidence>
<sequence length="74" mass="8625">MSKIPAVKPRKLLQILKKNNFFIHHQRGSHVVLKHNTDRSKRVTLPLHNKDLKRKTLLSILQQSGLDKNVLINK</sequence>
<accession>A0A1F7JCY3</accession>
<keyword evidence="5" id="KW-0378">Hydrolase</keyword>
<organism evidence="8 9">
    <name type="scientific">Candidatus Roizmanbacteria bacterium RIFCSPLOWO2_02_FULL_36_11</name>
    <dbReference type="NCBI Taxonomy" id="1802071"/>
    <lineage>
        <taxon>Bacteria</taxon>
        <taxon>Candidatus Roizmaniibacteriota</taxon>
    </lineage>
</organism>
<dbReference type="InterPro" id="IPR038570">
    <property type="entry name" value="HicA_sf"/>
</dbReference>
<evidence type="ECO:0000256" key="5">
    <source>
        <dbReference type="ARBA" id="ARBA00022801"/>
    </source>
</evidence>
<dbReference type="EMBL" id="MGAV01000019">
    <property type="protein sequence ID" value="OGK53456.1"/>
    <property type="molecule type" value="Genomic_DNA"/>
</dbReference>
<evidence type="ECO:0000256" key="4">
    <source>
        <dbReference type="ARBA" id="ARBA00022759"/>
    </source>
</evidence>
<evidence type="ECO:0000256" key="6">
    <source>
        <dbReference type="ARBA" id="ARBA00022884"/>
    </source>
</evidence>
<dbReference type="GO" id="GO:0016787">
    <property type="term" value="F:hydrolase activity"/>
    <property type="evidence" value="ECO:0007669"/>
    <property type="project" value="UniProtKB-KW"/>
</dbReference>
<dbReference type="SUPFAM" id="SSF54786">
    <property type="entry name" value="YcfA/nrd intein domain"/>
    <property type="match status" value="1"/>
</dbReference>
<evidence type="ECO:0000313" key="9">
    <source>
        <dbReference type="Proteomes" id="UP000177418"/>
    </source>
</evidence>
<name>A0A1F7JCY3_9BACT</name>
<protein>
    <recommendedName>
        <fullName evidence="10">Addiction module toxin, HicA family</fullName>
    </recommendedName>
</protein>
<evidence type="ECO:0000256" key="3">
    <source>
        <dbReference type="ARBA" id="ARBA00022722"/>
    </source>
</evidence>
<dbReference type="Pfam" id="PF07927">
    <property type="entry name" value="HicA_toxin"/>
    <property type="match status" value="1"/>
</dbReference>
<evidence type="ECO:0008006" key="10">
    <source>
        <dbReference type="Google" id="ProtNLM"/>
    </source>
</evidence>
<comment type="similarity">
    <text evidence="1">Belongs to the HicA mRNA interferase family.</text>
</comment>
<dbReference type="AlphaFoldDB" id="A0A1F7JCY3"/>
<reference evidence="8 9" key="1">
    <citation type="journal article" date="2016" name="Nat. Commun.">
        <title>Thousands of microbial genomes shed light on interconnected biogeochemical processes in an aquifer system.</title>
        <authorList>
            <person name="Anantharaman K."/>
            <person name="Brown C.T."/>
            <person name="Hug L.A."/>
            <person name="Sharon I."/>
            <person name="Castelle C.J."/>
            <person name="Probst A.J."/>
            <person name="Thomas B.C."/>
            <person name="Singh A."/>
            <person name="Wilkins M.J."/>
            <person name="Karaoz U."/>
            <person name="Brodie E.L."/>
            <person name="Williams K.H."/>
            <person name="Hubbard S.S."/>
            <person name="Banfield J.F."/>
        </authorList>
    </citation>
    <scope>NUCLEOTIDE SEQUENCE [LARGE SCALE GENOMIC DNA]</scope>
</reference>
<evidence type="ECO:0000256" key="7">
    <source>
        <dbReference type="ARBA" id="ARBA00023016"/>
    </source>
</evidence>
<dbReference type="Gene3D" id="3.30.920.30">
    <property type="entry name" value="Hypothetical protein"/>
    <property type="match status" value="1"/>
</dbReference>
<dbReference type="GO" id="GO:0003729">
    <property type="term" value="F:mRNA binding"/>
    <property type="evidence" value="ECO:0007669"/>
    <property type="project" value="InterPro"/>
</dbReference>
<evidence type="ECO:0000313" key="8">
    <source>
        <dbReference type="EMBL" id="OGK53456.1"/>
    </source>
</evidence>
<keyword evidence="3" id="KW-0540">Nuclease</keyword>